<comment type="subcellular location">
    <subcellularLocation>
        <location evidence="1 14">Cell membrane</location>
        <topology evidence="1 14">Multi-pass membrane protein</topology>
    </subcellularLocation>
</comment>
<reference evidence="17 18" key="1">
    <citation type="submission" date="2018-07" db="EMBL/GenBank/DDBJ databases">
        <title>Genomic Encyclopedia of Type Strains, Phase IV (KMG-IV): sequencing the most valuable type-strain genomes for metagenomic binning, comparative biology and taxonomic classification.</title>
        <authorList>
            <person name="Goeker M."/>
        </authorList>
    </citation>
    <scope>NUCLEOTIDE SEQUENCE [LARGE SCALE GENOMIC DNA]</scope>
    <source>
        <strain evidence="17 18">DSM 21352</strain>
    </source>
</reference>
<keyword evidence="18" id="KW-1185">Reference proteome</keyword>
<comment type="caution">
    <text evidence="17">The sequence shown here is derived from an EMBL/GenBank/DDBJ whole genome shotgun (WGS) entry which is preliminary data.</text>
</comment>
<sequence length="208" mass="22516">MSAAPPSRHPGINLGQTDAPAHREAEETVFGFWIFLMSDLVLFALLFATYAAMLGATNGGPGPRDVLELRSVGAQTALLLLSSLSFGMASIAMKYGAPVRRLQLWLGLTLLLGLAFLGLSLRESAHLAAEGAVPQHSGWLSSFFALVGTHGLHVALGCFWIGVMMVQVRVFGVQRPVKLRLLRLGLFWHMLDVVWIFLFSVVYLGGLA</sequence>
<name>A0A370F417_9BURK</name>
<keyword evidence="6 14" id="KW-0812">Transmembrane</keyword>
<dbReference type="SUPFAM" id="SSF81452">
    <property type="entry name" value="Cytochrome c oxidase subunit III-like"/>
    <property type="match status" value="1"/>
</dbReference>
<dbReference type="GO" id="GO:0004129">
    <property type="term" value="F:cytochrome-c oxidase activity"/>
    <property type="evidence" value="ECO:0007669"/>
    <property type="project" value="InterPro"/>
</dbReference>
<evidence type="ECO:0000313" key="17">
    <source>
        <dbReference type="EMBL" id="RDI17722.1"/>
    </source>
</evidence>
<dbReference type="OrthoDB" id="9810850at2"/>
<dbReference type="AlphaFoldDB" id="A0A370F417"/>
<evidence type="ECO:0000256" key="12">
    <source>
        <dbReference type="ARBA" id="ARBA00032189"/>
    </source>
</evidence>
<dbReference type="PANTHER" id="PTHR11403:SF2">
    <property type="entry name" value="CYTOCHROME BO(3) UBIQUINOL OXIDASE SUBUNIT 3"/>
    <property type="match status" value="1"/>
</dbReference>
<evidence type="ECO:0000256" key="2">
    <source>
        <dbReference type="ARBA" id="ARBA00010581"/>
    </source>
</evidence>
<accession>A0A370F417</accession>
<proteinExistence type="inferred from homology"/>
<dbReference type="InterPro" id="IPR000298">
    <property type="entry name" value="Cyt_c_oxidase-like_su3"/>
</dbReference>
<dbReference type="GO" id="GO:0005886">
    <property type="term" value="C:plasma membrane"/>
    <property type="evidence" value="ECO:0007669"/>
    <property type="project" value="UniProtKB-SubCell"/>
</dbReference>
<dbReference type="InterPro" id="IPR024791">
    <property type="entry name" value="Cyt_c/ubiquinol_Oxase_su3"/>
</dbReference>
<evidence type="ECO:0000256" key="6">
    <source>
        <dbReference type="ARBA" id="ARBA00022692"/>
    </source>
</evidence>
<evidence type="ECO:0000256" key="8">
    <source>
        <dbReference type="ARBA" id="ARBA00023136"/>
    </source>
</evidence>
<evidence type="ECO:0000256" key="5">
    <source>
        <dbReference type="ARBA" id="ARBA00022475"/>
    </source>
</evidence>
<evidence type="ECO:0000256" key="10">
    <source>
        <dbReference type="ARBA" id="ARBA00030072"/>
    </source>
</evidence>
<evidence type="ECO:0000256" key="15">
    <source>
        <dbReference type="SAM" id="Phobius"/>
    </source>
</evidence>
<evidence type="ECO:0000313" key="18">
    <source>
        <dbReference type="Proteomes" id="UP000255265"/>
    </source>
</evidence>
<evidence type="ECO:0000256" key="13">
    <source>
        <dbReference type="ARBA" id="ARBA00032717"/>
    </source>
</evidence>
<evidence type="ECO:0000256" key="7">
    <source>
        <dbReference type="ARBA" id="ARBA00022989"/>
    </source>
</evidence>
<feature type="transmembrane region" description="Helical" evidence="15">
    <location>
        <begin position="30"/>
        <end position="52"/>
    </location>
</feature>
<evidence type="ECO:0000259" key="16">
    <source>
        <dbReference type="PROSITE" id="PS50253"/>
    </source>
</evidence>
<comment type="similarity">
    <text evidence="2 14">Belongs to the cytochrome c oxidase subunit 3 family.</text>
</comment>
<evidence type="ECO:0000256" key="14">
    <source>
        <dbReference type="RuleBase" id="RU003376"/>
    </source>
</evidence>
<dbReference type="Pfam" id="PF00510">
    <property type="entry name" value="COX3"/>
    <property type="match status" value="1"/>
</dbReference>
<dbReference type="RefSeq" id="WP_114804817.1">
    <property type="nucleotide sequence ID" value="NZ_QQAV01000016.1"/>
</dbReference>
<evidence type="ECO:0000256" key="9">
    <source>
        <dbReference type="ARBA" id="ARBA00025694"/>
    </source>
</evidence>
<comment type="function">
    <text evidence="9">Cytochrome bo(3) ubiquinol terminal oxidase is the component of the aerobic respiratory chain of E.coli that predominates when cells are grown at high aeration. Has proton pump activity across the membrane in addition to electron transfer, pumping 2 protons/electron.</text>
</comment>
<evidence type="ECO:0000256" key="11">
    <source>
        <dbReference type="ARBA" id="ARBA00031884"/>
    </source>
</evidence>
<dbReference type="FunFam" id="1.20.120.80:FF:000001">
    <property type="entry name" value="Cytochrome (Ubi)quinol oxidase subunit III"/>
    <property type="match status" value="1"/>
</dbReference>
<protein>
    <recommendedName>
        <fullName evidence="4">Cytochrome bo(3) ubiquinol oxidase subunit 3</fullName>
    </recommendedName>
    <alternativeName>
        <fullName evidence="12">Cytochrome o ubiquinol oxidase subunit 3</fullName>
    </alternativeName>
    <alternativeName>
        <fullName evidence="10">Oxidase bo(3) subunit 3</fullName>
    </alternativeName>
    <alternativeName>
        <fullName evidence="13">Ubiquinol oxidase polypeptide III</fullName>
    </alternativeName>
    <alternativeName>
        <fullName evidence="11">Ubiquinol oxidase subunit 3</fullName>
    </alternativeName>
</protein>
<keyword evidence="5" id="KW-1003">Cell membrane</keyword>
<dbReference type="InterPro" id="IPR013833">
    <property type="entry name" value="Cyt_c_oxidase_su3_a-hlx"/>
</dbReference>
<evidence type="ECO:0000256" key="4">
    <source>
        <dbReference type="ARBA" id="ARBA00014687"/>
    </source>
</evidence>
<organism evidence="17 18">
    <name type="scientific">Pseudacidovorax intermedius</name>
    <dbReference type="NCBI Taxonomy" id="433924"/>
    <lineage>
        <taxon>Bacteria</taxon>
        <taxon>Pseudomonadati</taxon>
        <taxon>Pseudomonadota</taxon>
        <taxon>Betaproteobacteria</taxon>
        <taxon>Burkholderiales</taxon>
        <taxon>Comamonadaceae</taxon>
        <taxon>Pseudacidovorax</taxon>
    </lineage>
</organism>
<keyword evidence="8 15" id="KW-0472">Membrane</keyword>
<dbReference type="PANTHER" id="PTHR11403">
    <property type="entry name" value="CYTOCHROME C OXIDASE SUBUNIT III"/>
    <property type="match status" value="1"/>
</dbReference>
<evidence type="ECO:0000256" key="1">
    <source>
        <dbReference type="ARBA" id="ARBA00004651"/>
    </source>
</evidence>
<comment type="subunit">
    <text evidence="3">Heterooctamer of two A chains, two B chains, two C chains and two D chains.</text>
</comment>
<feature type="transmembrane region" description="Helical" evidence="15">
    <location>
        <begin position="142"/>
        <end position="166"/>
    </location>
</feature>
<evidence type="ECO:0000256" key="3">
    <source>
        <dbReference type="ARBA" id="ARBA00011700"/>
    </source>
</evidence>
<dbReference type="GO" id="GO:0019646">
    <property type="term" value="P:aerobic electron transport chain"/>
    <property type="evidence" value="ECO:0007669"/>
    <property type="project" value="InterPro"/>
</dbReference>
<dbReference type="Gene3D" id="1.20.120.80">
    <property type="entry name" value="Cytochrome c oxidase, subunit III, four-helix bundle"/>
    <property type="match status" value="1"/>
</dbReference>
<dbReference type="EMBL" id="QQAV01000016">
    <property type="protein sequence ID" value="RDI17722.1"/>
    <property type="molecule type" value="Genomic_DNA"/>
</dbReference>
<feature type="transmembrane region" description="Helical" evidence="15">
    <location>
        <begin position="104"/>
        <end position="122"/>
    </location>
</feature>
<dbReference type="InterPro" id="IPR035973">
    <property type="entry name" value="Cyt_c_oxidase_su3-like_sf"/>
</dbReference>
<gene>
    <name evidence="17" type="ORF">DFR41_11649</name>
</gene>
<feature type="transmembrane region" description="Helical" evidence="15">
    <location>
        <begin position="72"/>
        <end position="92"/>
    </location>
</feature>
<dbReference type="PROSITE" id="PS50253">
    <property type="entry name" value="COX3"/>
    <property type="match status" value="1"/>
</dbReference>
<feature type="transmembrane region" description="Helical" evidence="15">
    <location>
        <begin position="186"/>
        <end position="206"/>
    </location>
</feature>
<keyword evidence="7 15" id="KW-1133">Transmembrane helix</keyword>
<feature type="domain" description="Heme-copper oxidase subunit III family profile" evidence="16">
    <location>
        <begin position="30"/>
        <end position="207"/>
    </location>
</feature>
<dbReference type="Proteomes" id="UP000255265">
    <property type="component" value="Unassembled WGS sequence"/>
</dbReference>